<dbReference type="AlphaFoldDB" id="A0A6M2BRC9"/>
<keyword evidence="3" id="KW-1185">Reference proteome</keyword>
<feature type="chain" id="PRO_5026742528" evidence="1">
    <location>
        <begin position="25"/>
        <end position="257"/>
    </location>
</feature>
<keyword evidence="1" id="KW-0732">Signal</keyword>
<evidence type="ECO:0000256" key="1">
    <source>
        <dbReference type="SAM" id="SignalP"/>
    </source>
</evidence>
<dbReference type="EMBL" id="JAAMOW010000003">
    <property type="protein sequence ID" value="NGY04567.1"/>
    <property type="molecule type" value="Genomic_DNA"/>
</dbReference>
<feature type="signal peptide" evidence="1">
    <location>
        <begin position="1"/>
        <end position="24"/>
    </location>
</feature>
<name>A0A6M2BRC9_9GAMM</name>
<dbReference type="RefSeq" id="WP_166254196.1">
    <property type="nucleotide sequence ID" value="NZ_JAAMOW010000003.1"/>
</dbReference>
<comment type="caution">
    <text evidence="2">The sequence shown here is derived from an EMBL/GenBank/DDBJ whole genome shotgun (WGS) entry which is preliminary data.</text>
</comment>
<dbReference type="Proteomes" id="UP000472676">
    <property type="component" value="Unassembled WGS sequence"/>
</dbReference>
<evidence type="ECO:0000313" key="3">
    <source>
        <dbReference type="Proteomes" id="UP000472676"/>
    </source>
</evidence>
<gene>
    <name evidence="2" type="ORF">G7Y85_07320</name>
</gene>
<evidence type="ECO:0000313" key="2">
    <source>
        <dbReference type="EMBL" id="NGY04567.1"/>
    </source>
</evidence>
<accession>A0A6M2BRC9</accession>
<protein>
    <submittedName>
        <fullName evidence="2">Uncharacterized protein</fullName>
    </submittedName>
</protein>
<sequence length="257" mass="27497">MAFSVARHLALAVPLLMLLPTAQAADCNLEKQVVLQLFATKPSDLFTPAAAPVVTTSYRLGEAFDVKVGDVILRRQINPAGETASFADDVSYGSSLPFTVKYKLAKDQSYTLLAIPAAPDLRALVLPALHDGMDEYLFLTKDGQLCEHVLTYTHWNEAINYRIGSYKASPDIAATIATGTPDASLGNGTTLILNGIDAAAIDLSSRVAANGKMGEATHQAFDRSLNEIQFAGFRLKIESVTSDGLRLSVVGEPEQAN</sequence>
<reference evidence="2 3" key="1">
    <citation type="journal article" date="2014" name="Int. J. Syst. Evol. Microbiol.">
        <title>Solimonas terrae sp. nov., isolated from soil.</title>
        <authorList>
            <person name="Kim S.J."/>
            <person name="Moon J.Y."/>
            <person name="Weon H.Y."/>
            <person name="Ahn J.H."/>
            <person name="Chen W.M."/>
            <person name="Kwon S.W."/>
        </authorList>
    </citation>
    <scope>NUCLEOTIDE SEQUENCE [LARGE SCALE GENOMIC DNA]</scope>
    <source>
        <strain evidence="2 3">KIS83-12</strain>
    </source>
</reference>
<organism evidence="2 3">
    <name type="scientific">Solimonas terrae</name>
    <dbReference type="NCBI Taxonomy" id="1396819"/>
    <lineage>
        <taxon>Bacteria</taxon>
        <taxon>Pseudomonadati</taxon>
        <taxon>Pseudomonadota</taxon>
        <taxon>Gammaproteobacteria</taxon>
        <taxon>Nevskiales</taxon>
        <taxon>Nevskiaceae</taxon>
        <taxon>Solimonas</taxon>
    </lineage>
</organism>
<proteinExistence type="predicted"/>